<accession>A0ABN3HA78</accession>
<name>A0ABN3HA78_9ACTN</name>
<evidence type="ECO:0000313" key="2">
    <source>
        <dbReference type="EMBL" id="GAA2373894.1"/>
    </source>
</evidence>
<gene>
    <name evidence="2" type="ORF">GCM10010170_076660</name>
</gene>
<keyword evidence="3" id="KW-1185">Reference proteome</keyword>
<evidence type="ECO:0000313" key="3">
    <source>
        <dbReference type="Proteomes" id="UP001501444"/>
    </source>
</evidence>
<comment type="caution">
    <text evidence="2">The sequence shown here is derived from an EMBL/GenBank/DDBJ whole genome shotgun (WGS) entry which is preliminary data.</text>
</comment>
<organism evidence="2 3">
    <name type="scientific">Dactylosporangium salmoneum</name>
    <dbReference type="NCBI Taxonomy" id="53361"/>
    <lineage>
        <taxon>Bacteria</taxon>
        <taxon>Bacillati</taxon>
        <taxon>Actinomycetota</taxon>
        <taxon>Actinomycetes</taxon>
        <taxon>Micromonosporales</taxon>
        <taxon>Micromonosporaceae</taxon>
        <taxon>Dactylosporangium</taxon>
    </lineage>
</organism>
<dbReference type="SUPFAM" id="SSF48498">
    <property type="entry name" value="Tetracyclin repressor-like, C-terminal domain"/>
    <property type="match status" value="1"/>
</dbReference>
<dbReference type="Proteomes" id="UP001501444">
    <property type="component" value="Unassembled WGS sequence"/>
</dbReference>
<proteinExistence type="predicted"/>
<dbReference type="EMBL" id="BAAARV010000075">
    <property type="protein sequence ID" value="GAA2373894.1"/>
    <property type="molecule type" value="Genomic_DNA"/>
</dbReference>
<protein>
    <recommendedName>
        <fullName evidence="4">TetR family transcriptional regulator</fullName>
    </recommendedName>
</protein>
<sequence length="118" mass="12984">MGAPVLYQLFGDKKGLLSAVVDYGFDRYLASKRAAPASDDPVQDLRTDWDTCVAFAFAHPPVYRLMYSPGFDAVPSAAQEALRLLRARCWCAARPTAGGGSTPTWRRRRSCRPTSASR</sequence>
<evidence type="ECO:0000256" key="1">
    <source>
        <dbReference type="SAM" id="MobiDB-lite"/>
    </source>
</evidence>
<feature type="region of interest" description="Disordered" evidence="1">
    <location>
        <begin position="96"/>
        <end position="118"/>
    </location>
</feature>
<reference evidence="2 3" key="1">
    <citation type="journal article" date="2019" name="Int. J. Syst. Evol. Microbiol.">
        <title>The Global Catalogue of Microorganisms (GCM) 10K type strain sequencing project: providing services to taxonomists for standard genome sequencing and annotation.</title>
        <authorList>
            <consortium name="The Broad Institute Genomics Platform"/>
            <consortium name="The Broad Institute Genome Sequencing Center for Infectious Disease"/>
            <person name="Wu L."/>
            <person name="Ma J."/>
        </authorList>
    </citation>
    <scope>NUCLEOTIDE SEQUENCE [LARGE SCALE GENOMIC DNA]</scope>
    <source>
        <strain evidence="2 3">JCM 3272</strain>
    </source>
</reference>
<evidence type="ECO:0008006" key="4">
    <source>
        <dbReference type="Google" id="ProtNLM"/>
    </source>
</evidence>
<dbReference type="Gene3D" id="1.10.357.10">
    <property type="entry name" value="Tetracycline Repressor, domain 2"/>
    <property type="match status" value="1"/>
</dbReference>
<dbReference type="InterPro" id="IPR036271">
    <property type="entry name" value="Tet_transcr_reg_TetR-rel_C_sf"/>
</dbReference>